<evidence type="ECO:0000313" key="11">
    <source>
        <dbReference type="Proteomes" id="UP000315677"/>
    </source>
</evidence>
<sequence>MTHALGAPTCATADPASASALRVVRREQVAEDVLALTLADPAGNRLAPWTPGSHLDLILPDGVVRQYSLCGDRWDGHRYRIAVLREPHSRGGSEWIHAELREGDVLAHGGPRNNFPMVPADRYAFIAGGIGITPLLPMIQQAVRTGREWRLLYGGRRRPSMAFLDELERLGGRVDVAPQDEVGLLDVAGWLGAPDPATRVYCCGPAGLLDAAAAACAGWPPYTLRTERFVAASQDRAVDQSFAVTLSRSGRRLEVRPGQSILDVLATAGIGILSSCRQGTCGTCEVAVVAGTPDHRDSVLTDADRAAGDCMLVCVSRARTDHISLDL</sequence>
<dbReference type="InterPro" id="IPR006058">
    <property type="entry name" value="2Fe2S_fd_BS"/>
</dbReference>
<keyword evidence="7" id="KW-0411">Iron-sulfur</keyword>
<organism evidence="10 11">
    <name type="scientific">Pseudonocardia kunmingensis</name>
    <dbReference type="NCBI Taxonomy" id="630975"/>
    <lineage>
        <taxon>Bacteria</taxon>
        <taxon>Bacillati</taxon>
        <taxon>Actinomycetota</taxon>
        <taxon>Actinomycetes</taxon>
        <taxon>Pseudonocardiales</taxon>
        <taxon>Pseudonocardiaceae</taxon>
        <taxon>Pseudonocardia</taxon>
    </lineage>
</organism>
<keyword evidence="3" id="KW-0001">2Fe-2S</keyword>
<dbReference type="Gene3D" id="3.40.50.80">
    <property type="entry name" value="Nucleotide-binding domain of ferredoxin-NADP reductase (FNR) module"/>
    <property type="match status" value="1"/>
</dbReference>
<protein>
    <submittedName>
        <fullName evidence="10">Ferredoxin-NADP reductase</fullName>
    </submittedName>
</protein>
<comment type="caution">
    <text evidence="10">The sequence shown here is derived from an EMBL/GenBank/DDBJ whole genome shotgun (WGS) entry which is preliminary data.</text>
</comment>
<feature type="domain" description="2Fe-2S ferredoxin-type" evidence="8">
    <location>
        <begin position="242"/>
        <end position="327"/>
    </location>
</feature>
<dbReference type="InterPro" id="IPR036010">
    <property type="entry name" value="2Fe-2S_ferredoxin-like_sf"/>
</dbReference>
<evidence type="ECO:0000256" key="4">
    <source>
        <dbReference type="ARBA" id="ARBA00022723"/>
    </source>
</evidence>
<dbReference type="RefSeq" id="WP_142055771.1">
    <property type="nucleotide sequence ID" value="NZ_VFPA01000002.1"/>
</dbReference>
<gene>
    <name evidence="10" type="ORF">FB558_4112</name>
</gene>
<accession>A0A543DQE0</accession>
<evidence type="ECO:0000313" key="10">
    <source>
        <dbReference type="EMBL" id="TQM11547.1"/>
    </source>
</evidence>
<evidence type="ECO:0000256" key="2">
    <source>
        <dbReference type="ARBA" id="ARBA00022630"/>
    </source>
</evidence>
<dbReference type="CDD" id="cd00207">
    <property type="entry name" value="fer2"/>
    <property type="match status" value="1"/>
</dbReference>
<dbReference type="InterPro" id="IPR017927">
    <property type="entry name" value="FAD-bd_FR_type"/>
</dbReference>
<dbReference type="Gene3D" id="2.40.30.10">
    <property type="entry name" value="Translation factors"/>
    <property type="match status" value="1"/>
</dbReference>
<dbReference type="AlphaFoldDB" id="A0A543DQE0"/>
<dbReference type="PROSITE" id="PS51384">
    <property type="entry name" value="FAD_FR"/>
    <property type="match status" value="1"/>
</dbReference>
<evidence type="ECO:0000259" key="8">
    <source>
        <dbReference type="PROSITE" id="PS51085"/>
    </source>
</evidence>
<dbReference type="Gene3D" id="3.10.20.30">
    <property type="match status" value="1"/>
</dbReference>
<dbReference type="EMBL" id="VFPA01000002">
    <property type="protein sequence ID" value="TQM11547.1"/>
    <property type="molecule type" value="Genomic_DNA"/>
</dbReference>
<dbReference type="InterPro" id="IPR050415">
    <property type="entry name" value="MRET"/>
</dbReference>
<dbReference type="SUPFAM" id="SSF52343">
    <property type="entry name" value="Ferredoxin reductase-like, C-terminal NADP-linked domain"/>
    <property type="match status" value="1"/>
</dbReference>
<feature type="domain" description="FAD-binding FR-type" evidence="9">
    <location>
        <begin position="16"/>
        <end position="118"/>
    </location>
</feature>
<dbReference type="PROSITE" id="PS51085">
    <property type="entry name" value="2FE2S_FER_2"/>
    <property type="match status" value="1"/>
</dbReference>
<dbReference type="InterPro" id="IPR017938">
    <property type="entry name" value="Riboflavin_synthase-like_b-brl"/>
</dbReference>
<evidence type="ECO:0000259" key="9">
    <source>
        <dbReference type="PROSITE" id="PS51384"/>
    </source>
</evidence>
<dbReference type="SUPFAM" id="SSF54292">
    <property type="entry name" value="2Fe-2S ferredoxin-like"/>
    <property type="match status" value="1"/>
</dbReference>
<reference evidence="10 11" key="1">
    <citation type="submission" date="2019-06" db="EMBL/GenBank/DDBJ databases">
        <title>Sequencing the genomes of 1000 actinobacteria strains.</title>
        <authorList>
            <person name="Klenk H.-P."/>
        </authorList>
    </citation>
    <scope>NUCLEOTIDE SEQUENCE [LARGE SCALE GENOMIC DNA]</scope>
    <source>
        <strain evidence="10 11">DSM 45301</strain>
    </source>
</reference>
<dbReference type="PANTHER" id="PTHR47354">
    <property type="entry name" value="NADH OXIDOREDUCTASE HCR"/>
    <property type="match status" value="1"/>
</dbReference>
<dbReference type="InterPro" id="IPR001433">
    <property type="entry name" value="OxRdtase_FAD/NAD-bd"/>
</dbReference>
<keyword evidence="4" id="KW-0479">Metal-binding</keyword>
<dbReference type="Pfam" id="PF00111">
    <property type="entry name" value="Fer2"/>
    <property type="match status" value="1"/>
</dbReference>
<name>A0A543DQE0_9PSEU</name>
<dbReference type="GO" id="GO:0046872">
    <property type="term" value="F:metal ion binding"/>
    <property type="evidence" value="ECO:0007669"/>
    <property type="project" value="UniProtKB-KW"/>
</dbReference>
<dbReference type="OrthoDB" id="3807506at2"/>
<evidence type="ECO:0000256" key="1">
    <source>
        <dbReference type="ARBA" id="ARBA00001974"/>
    </source>
</evidence>
<keyword evidence="11" id="KW-1185">Reference proteome</keyword>
<dbReference type="GO" id="GO:0051537">
    <property type="term" value="F:2 iron, 2 sulfur cluster binding"/>
    <property type="evidence" value="ECO:0007669"/>
    <property type="project" value="UniProtKB-KW"/>
</dbReference>
<dbReference type="CDD" id="cd06185">
    <property type="entry name" value="PDR_like"/>
    <property type="match status" value="1"/>
</dbReference>
<evidence type="ECO:0000256" key="7">
    <source>
        <dbReference type="ARBA" id="ARBA00023014"/>
    </source>
</evidence>
<dbReference type="GO" id="GO:0016491">
    <property type="term" value="F:oxidoreductase activity"/>
    <property type="evidence" value="ECO:0007669"/>
    <property type="project" value="UniProtKB-KW"/>
</dbReference>
<evidence type="ECO:0000256" key="6">
    <source>
        <dbReference type="ARBA" id="ARBA00023004"/>
    </source>
</evidence>
<keyword evidence="2" id="KW-0285">Flavoprotein</keyword>
<keyword evidence="5" id="KW-0560">Oxidoreductase</keyword>
<proteinExistence type="predicted"/>
<dbReference type="InterPro" id="IPR039261">
    <property type="entry name" value="FNR_nucleotide-bd"/>
</dbReference>
<dbReference type="PRINTS" id="PR00409">
    <property type="entry name" value="PHDIOXRDTASE"/>
</dbReference>
<keyword evidence="6" id="KW-0408">Iron</keyword>
<evidence type="ECO:0000256" key="3">
    <source>
        <dbReference type="ARBA" id="ARBA00022714"/>
    </source>
</evidence>
<dbReference type="PANTHER" id="PTHR47354:SF1">
    <property type="entry name" value="CARNITINE MONOOXYGENASE REDUCTASE SUBUNIT"/>
    <property type="match status" value="1"/>
</dbReference>
<dbReference type="PROSITE" id="PS00197">
    <property type="entry name" value="2FE2S_FER_1"/>
    <property type="match status" value="1"/>
</dbReference>
<dbReference type="InterPro" id="IPR001041">
    <property type="entry name" value="2Fe-2S_ferredoxin-type"/>
</dbReference>
<dbReference type="SUPFAM" id="SSF63380">
    <property type="entry name" value="Riboflavin synthase domain-like"/>
    <property type="match status" value="1"/>
</dbReference>
<dbReference type="Pfam" id="PF00175">
    <property type="entry name" value="NAD_binding_1"/>
    <property type="match status" value="1"/>
</dbReference>
<dbReference type="InterPro" id="IPR012675">
    <property type="entry name" value="Beta-grasp_dom_sf"/>
</dbReference>
<dbReference type="Proteomes" id="UP000315677">
    <property type="component" value="Unassembled WGS sequence"/>
</dbReference>
<evidence type="ECO:0000256" key="5">
    <source>
        <dbReference type="ARBA" id="ARBA00023002"/>
    </source>
</evidence>
<comment type="cofactor">
    <cofactor evidence="1">
        <name>FAD</name>
        <dbReference type="ChEBI" id="CHEBI:57692"/>
    </cofactor>
</comment>